<feature type="transmembrane region" description="Helical" evidence="1">
    <location>
        <begin position="61"/>
        <end position="81"/>
    </location>
</feature>
<proteinExistence type="predicted"/>
<name>A0A1Y6FNC2_9SPHN</name>
<feature type="transmembrane region" description="Helical" evidence="1">
    <location>
        <begin position="29"/>
        <end position="49"/>
    </location>
</feature>
<reference evidence="3" key="1">
    <citation type="submission" date="2017-04" db="EMBL/GenBank/DDBJ databases">
        <authorList>
            <person name="Varghese N."/>
            <person name="Submissions S."/>
        </authorList>
    </citation>
    <scope>NUCLEOTIDE SEQUENCE [LARGE SCALE GENOMIC DNA]</scope>
    <source>
        <strain evidence="3">UI2</strain>
    </source>
</reference>
<feature type="transmembrane region" description="Helical" evidence="1">
    <location>
        <begin position="138"/>
        <end position="156"/>
    </location>
</feature>
<evidence type="ECO:0000313" key="2">
    <source>
        <dbReference type="EMBL" id="SMQ76468.1"/>
    </source>
</evidence>
<keyword evidence="1" id="KW-1133">Transmembrane helix</keyword>
<organism evidence="2 3">
    <name type="scientific">Sphingopyxis terrae subsp. ummariensis</name>
    <dbReference type="NCBI Taxonomy" id="429001"/>
    <lineage>
        <taxon>Bacteria</taxon>
        <taxon>Pseudomonadati</taxon>
        <taxon>Pseudomonadota</taxon>
        <taxon>Alphaproteobacteria</taxon>
        <taxon>Sphingomonadales</taxon>
        <taxon>Sphingomonadaceae</taxon>
        <taxon>Sphingopyxis</taxon>
    </lineage>
</organism>
<gene>
    <name evidence="2" type="ORF">SAMN06295984_1908</name>
</gene>
<dbReference type="GeneID" id="303003479"/>
<evidence type="ECO:0000256" key="1">
    <source>
        <dbReference type="SAM" id="Phobius"/>
    </source>
</evidence>
<dbReference type="AlphaFoldDB" id="A0A1Y6FNC2"/>
<keyword evidence="1" id="KW-0812">Transmembrane</keyword>
<protein>
    <submittedName>
        <fullName evidence="2">Uncharacterized protein</fullName>
    </submittedName>
</protein>
<sequence length="177" mass="19361">MEADDAHKIEIWKTIIDVQKHFNELEMRIRNVAVTVLAAFLAAAGITMKDNMHVALGRFDVSLTSLVLLGGALCWLAFYGMDRFWYHRLLMGAVKQGLVVEESLAARFPESGLTKAIGDESPVKLGSLIIRSSNKIDIFYWSVALPLILAAGIAWTQPSKPVPLATPKISGTPLIAS</sequence>
<keyword evidence="3" id="KW-1185">Reference proteome</keyword>
<evidence type="ECO:0000313" key="3">
    <source>
        <dbReference type="Proteomes" id="UP000194469"/>
    </source>
</evidence>
<dbReference type="EMBL" id="FXWL01000002">
    <property type="protein sequence ID" value="SMQ76468.1"/>
    <property type="molecule type" value="Genomic_DNA"/>
</dbReference>
<dbReference type="RefSeq" id="WP_086456944.1">
    <property type="nucleotide sequence ID" value="NZ_FXWL01000002.1"/>
</dbReference>
<dbReference type="Proteomes" id="UP000194469">
    <property type="component" value="Unassembled WGS sequence"/>
</dbReference>
<keyword evidence="1" id="KW-0472">Membrane</keyword>
<accession>A0A1Y6FNC2</accession>